<dbReference type="GO" id="GO:0003723">
    <property type="term" value="F:RNA binding"/>
    <property type="evidence" value="ECO:0007669"/>
    <property type="project" value="InterPro"/>
</dbReference>
<proteinExistence type="inferred from homology"/>
<dbReference type="GO" id="GO:0006412">
    <property type="term" value="P:translation"/>
    <property type="evidence" value="ECO:0007669"/>
    <property type="project" value="InterPro"/>
</dbReference>
<dbReference type="Proteomes" id="UP000094565">
    <property type="component" value="Chromosome 1"/>
</dbReference>
<name>A0A1B2J888_PICPA</name>
<dbReference type="InterPro" id="IPR023673">
    <property type="entry name" value="Ribosomal_uL1_CS"/>
</dbReference>
<dbReference type="InterPro" id="IPR016095">
    <property type="entry name" value="Ribosomal_uL1_3-a/b-sand"/>
</dbReference>
<dbReference type="GO" id="GO:0005762">
    <property type="term" value="C:mitochondrial large ribosomal subunit"/>
    <property type="evidence" value="ECO:0007669"/>
    <property type="project" value="TreeGrafter"/>
</dbReference>
<protein>
    <recommendedName>
        <fullName evidence="4">Ribosomal protein</fullName>
    </recommendedName>
</protein>
<evidence type="ECO:0000256" key="2">
    <source>
        <dbReference type="ARBA" id="ARBA00022980"/>
    </source>
</evidence>
<dbReference type="PROSITE" id="PS01199">
    <property type="entry name" value="RIBOSOMAL_L1"/>
    <property type="match status" value="1"/>
</dbReference>
<evidence type="ECO:0000256" key="3">
    <source>
        <dbReference type="ARBA" id="ARBA00023274"/>
    </source>
</evidence>
<evidence type="ECO:0000313" key="5">
    <source>
        <dbReference type="EMBL" id="ANZ74201.1"/>
    </source>
</evidence>
<keyword evidence="6" id="KW-1185">Reference proteome</keyword>
<dbReference type="PIRSF" id="PIRSF002155">
    <property type="entry name" value="Ribosomal_L1"/>
    <property type="match status" value="1"/>
</dbReference>
<keyword evidence="2 4" id="KW-0689">Ribosomal protein</keyword>
<dbReference type="PANTHER" id="PTHR36427">
    <property type="entry name" value="54S RIBOSOMAL PROTEIN L1, MITOCHONDRIAL"/>
    <property type="match status" value="1"/>
</dbReference>
<dbReference type="InterPro" id="IPR002143">
    <property type="entry name" value="Ribosomal_uL1"/>
</dbReference>
<sequence length="273" mass="29707">MSLARSIPGRGFVAVNNYCRLFSTTGLVYAPKKQAPQENSKKKEAKRMALLRLQAKQPASKSPLYMTIPEALRYLRAAEVGFPVNEAVISICSVIVNDKGAPPINGSVKLPRPLKETKLAVFSDDPALQEEATKFGASLVGGSELIEKIKNGEVQLDFDKAFATPDIVSSLNQIARILGPRGLMPNAKRGTVITDVQKAVVESHGSLPFRQRNNLLSLPVARTNFTDEETLENIIEANAAIKESISRIRTKKPILFGETTITSTHGPGIVIDF</sequence>
<dbReference type="OrthoDB" id="1747252at2759"/>
<dbReference type="Gene3D" id="3.40.50.790">
    <property type="match status" value="1"/>
</dbReference>
<dbReference type="InterPro" id="IPR023674">
    <property type="entry name" value="Ribosomal_uL1-like"/>
</dbReference>
<dbReference type="SUPFAM" id="SSF56808">
    <property type="entry name" value="Ribosomal protein L1"/>
    <property type="match status" value="1"/>
</dbReference>
<dbReference type="Pfam" id="PF00687">
    <property type="entry name" value="Ribosomal_L1"/>
    <property type="match status" value="1"/>
</dbReference>
<dbReference type="FunFam" id="3.40.50.790:FF:000001">
    <property type="entry name" value="50S ribosomal protein L1"/>
    <property type="match status" value="1"/>
</dbReference>
<organism evidence="5 6">
    <name type="scientific">Komagataella pastoris</name>
    <name type="common">Yeast</name>
    <name type="synonym">Pichia pastoris</name>
    <dbReference type="NCBI Taxonomy" id="4922"/>
    <lineage>
        <taxon>Eukaryota</taxon>
        <taxon>Fungi</taxon>
        <taxon>Dikarya</taxon>
        <taxon>Ascomycota</taxon>
        <taxon>Saccharomycotina</taxon>
        <taxon>Pichiomycetes</taxon>
        <taxon>Pichiales</taxon>
        <taxon>Pichiaceae</taxon>
        <taxon>Komagataella</taxon>
    </lineage>
</organism>
<comment type="similarity">
    <text evidence="1 4">Belongs to the universal ribosomal protein uL1 family.</text>
</comment>
<reference evidence="5 6" key="1">
    <citation type="submission" date="2016-02" db="EMBL/GenBank/DDBJ databases">
        <title>Comparative genomic and transcriptomic foundation for Pichia pastoris.</title>
        <authorList>
            <person name="Love K.R."/>
            <person name="Shah K.A."/>
            <person name="Whittaker C.A."/>
            <person name="Wu J."/>
            <person name="Bartlett M.C."/>
            <person name="Ma D."/>
            <person name="Leeson R.L."/>
            <person name="Priest M."/>
            <person name="Young S.K."/>
            <person name="Love J.C."/>
        </authorList>
    </citation>
    <scope>NUCLEOTIDE SEQUENCE [LARGE SCALE GENOMIC DNA]</scope>
    <source>
        <strain evidence="5 6">ATCC 28485</strain>
    </source>
</reference>
<dbReference type="EMBL" id="CP014584">
    <property type="protein sequence ID" value="ANZ74201.1"/>
    <property type="molecule type" value="Genomic_DNA"/>
</dbReference>
<evidence type="ECO:0000313" key="6">
    <source>
        <dbReference type="Proteomes" id="UP000094565"/>
    </source>
</evidence>
<dbReference type="GO" id="GO:0003735">
    <property type="term" value="F:structural constituent of ribosome"/>
    <property type="evidence" value="ECO:0007669"/>
    <property type="project" value="InterPro"/>
</dbReference>
<dbReference type="InterPro" id="IPR028364">
    <property type="entry name" value="Ribosomal_uL1/biogenesis"/>
</dbReference>
<gene>
    <name evidence="5" type="primary">MRPL1</name>
    <name evidence="5" type="ORF">ATY40_BA7500506</name>
</gene>
<dbReference type="AlphaFoldDB" id="A0A1B2J888"/>
<accession>A0A1B2J888</accession>
<dbReference type="Gene3D" id="3.30.190.20">
    <property type="match status" value="1"/>
</dbReference>
<dbReference type="CDD" id="cd00403">
    <property type="entry name" value="Ribosomal_L1"/>
    <property type="match status" value="1"/>
</dbReference>
<evidence type="ECO:0000256" key="4">
    <source>
        <dbReference type="RuleBase" id="RU000659"/>
    </source>
</evidence>
<dbReference type="PANTHER" id="PTHR36427:SF3">
    <property type="entry name" value="LARGE RIBOSOMAL SUBUNIT PROTEIN UL1M"/>
    <property type="match status" value="1"/>
</dbReference>
<keyword evidence="3 4" id="KW-0687">Ribonucleoprotein</keyword>
<evidence type="ECO:0000256" key="1">
    <source>
        <dbReference type="ARBA" id="ARBA00010531"/>
    </source>
</evidence>